<dbReference type="InterPro" id="IPR010260">
    <property type="entry name" value="AlpA"/>
</dbReference>
<dbReference type="OrthoDB" id="8455288at2"/>
<dbReference type="Proteomes" id="UP000095143">
    <property type="component" value="Unassembled WGS sequence"/>
</dbReference>
<reference evidence="1 2" key="1">
    <citation type="submission" date="2016-08" db="EMBL/GenBank/DDBJ databases">
        <title>Whole genome sequence of Pseudomonas graminis strain UASWS1507, a potential biological control agent for agriculture.</title>
        <authorList>
            <person name="Crovadore J."/>
            <person name="Calmin G."/>
            <person name="Chablais R."/>
            <person name="Cochard B."/>
            <person name="Lefort F."/>
        </authorList>
    </citation>
    <scope>NUCLEOTIDE SEQUENCE [LARGE SCALE GENOMIC DNA]</scope>
    <source>
        <strain evidence="1 2">UASWS1507</strain>
    </source>
</reference>
<accession>A0A1C2E4U1</accession>
<evidence type="ECO:0000313" key="1">
    <source>
        <dbReference type="EMBL" id="OCX21926.1"/>
    </source>
</evidence>
<evidence type="ECO:0000313" key="2">
    <source>
        <dbReference type="Proteomes" id="UP000095143"/>
    </source>
</evidence>
<dbReference type="RefSeq" id="WP_065988402.1">
    <property type="nucleotide sequence ID" value="NZ_MDEN01000060.1"/>
</dbReference>
<sequence length="81" mass="9030">MSISTNESSPSRRILRLPDVEFRTGFKRAHIYNLMNQARFPRSIQLGPRAVGWDSLAVERWVEDRIAGASSCSVQAIGGVL</sequence>
<dbReference type="Gene3D" id="1.10.238.160">
    <property type="match status" value="1"/>
</dbReference>
<proteinExistence type="predicted"/>
<protein>
    <submittedName>
        <fullName evidence="1">Transcriptional regulator</fullName>
    </submittedName>
</protein>
<dbReference type="InterPro" id="IPR052931">
    <property type="entry name" value="Prophage_regulatory_activator"/>
</dbReference>
<dbReference type="AlphaFoldDB" id="A0A1C2E4U1"/>
<dbReference type="Pfam" id="PF05930">
    <property type="entry name" value="Phage_AlpA"/>
    <property type="match status" value="1"/>
</dbReference>
<comment type="caution">
    <text evidence="1">The sequence shown here is derived from an EMBL/GenBank/DDBJ whole genome shotgun (WGS) entry which is preliminary data.</text>
</comment>
<dbReference type="EMBL" id="MDEN01000060">
    <property type="protein sequence ID" value="OCX21926.1"/>
    <property type="molecule type" value="Genomic_DNA"/>
</dbReference>
<name>A0A1C2E4U1_9PSED</name>
<gene>
    <name evidence="1" type="ORF">BBI10_10205</name>
</gene>
<dbReference type="PANTHER" id="PTHR36154">
    <property type="entry name" value="DNA-BINDING TRANSCRIPTIONAL ACTIVATOR ALPA"/>
    <property type="match status" value="1"/>
</dbReference>
<dbReference type="PANTHER" id="PTHR36154:SF1">
    <property type="entry name" value="DNA-BINDING TRANSCRIPTIONAL ACTIVATOR ALPA"/>
    <property type="match status" value="1"/>
</dbReference>
<organism evidence="1 2">
    <name type="scientific">Pseudomonas graminis</name>
    <dbReference type="NCBI Taxonomy" id="158627"/>
    <lineage>
        <taxon>Bacteria</taxon>
        <taxon>Pseudomonadati</taxon>
        <taxon>Pseudomonadota</taxon>
        <taxon>Gammaproteobacteria</taxon>
        <taxon>Pseudomonadales</taxon>
        <taxon>Pseudomonadaceae</taxon>
        <taxon>Pseudomonas</taxon>
    </lineage>
</organism>